<dbReference type="PANTHER" id="PTHR33099:SF7">
    <property type="entry name" value="MYND-TYPE DOMAIN-CONTAINING PROTEIN"/>
    <property type="match status" value="1"/>
</dbReference>
<sequence>MAHQHAYARRIADVLAEDVVPPGDFMATGRLPDVPALCPALVVEGVGRIALPVIDAQVSELKLKAAEQAPYGKGSETVVDTDVRDAWQVDAAKVQLDEPWNDVIRDCVDTVAEQLGLHKDHDVVDAHLYKLIFYEVGGHFKPHQDSEKEAGMFGTLVVQLPSTFTGGAVTVSHAGVTRTVQSDAACDSTFSYTAFYSDCTHELAPVESGHRMCLVYNLVVEDALVGMPLPRPDTCEKGTLHALRSAYADWRANGSLTRVAFCLEHEYTPGSLSFGNLKGRDRVMANTVRAAGVFDVHLALMKKVEVGEPETSHYKRSRRSYYDDDNSDDDDNANREMGEVDETSVSTDVVILPDGTKGRATIEPLDEEDDFVEQEEELFGDEPDEKEYEGNMGNYGPTLTFTYHRAALVLYPRFRTLQIARTLKWRLAVVISRLGDESNNNVSAEELAVIHSAWLHAFEKGSVDIACTLAALVCTSTLHDLTREHLVNTIIAMVEARRPHADHVLSKVLAVAEVRACGGDVHIRRLATKRLAQLPSPSAAAAPEDWRQPSARFSRYPEVEQFLRGPQKSRTFTVFQDMNHAHNWAGKYFGYAPVTGSSATAKVGTLRGQPAVTVTKTLDKALAALAAMTEERQALCQTFGL</sequence>
<dbReference type="PANTHER" id="PTHR33099">
    <property type="entry name" value="FE2OG DIOXYGENASE DOMAIN-CONTAINING PROTEIN"/>
    <property type="match status" value="1"/>
</dbReference>
<reference evidence="2" key="1">
    <citation type="submission" date="2020-10" db="EMBL/GenBank/DDBJ databases">
        <title>Unveiling of a novel bifunctional photoreceptor, Dualchrome1, isolated from a cosmopolitan green alga.</title>
        <authorList>
            <person name="Suzuki S."/>
            <person name="Kawachi M."/>
        </authorList>
    </citation>
    <scope>NUCLEOTIDE SEQUENCE</scope>
    <source>
        <strain evidence="2">NIES 2893</strain>
    </source>
</reference>
<organism evidence="2 3">
    <name type="scientific">Pycnococcus provasolii</name>
    <dbReference type="NCBI Taxonomy" id="41880"/>
    <lineage>
        <taxon>Eukaryota</taxon>
        <taxon>Viridiplantae</taxon>
        <taxon>Chlorophyta</taxon>
        <taxon>Pseudoscourfieldiophyceae</taxon>
        <taxon>Pseudoscourfieldiales</taxon>
        <taxon>Pycnococcaceae</taxon>
        <taxon>Pycnococcus</taxon>
    </lineage>
</organism>
<comment type="caution">
    <text evidence="2">The sequence shown here is derived from an EMBL/GenBank/DDBJ whole genome shotgun (WGS) entry which is preliminary data.</text>
</comment>
<dbReference type="Gene3D" id="2.60.120.620">
    <property type="entry name" value="q2cbj1_9rhob like domain"/>
    <property type="match status" value="1"/>
</dbReference>
<feature type="region of interest" description="Disordered" evidence="1">
    <location>
        <begin position="309"/>
        <end position="344"/>
    </location>
</feature>
<keyword evidence="3" id="KW-1185">Reference proteome</keyword>
<dbReference type="EMBL" id="BNJQ01000028">
    <property type="protein sequence ID" value="GHP10168.1"/>
    <property type="molecule type" value="Genomic_DNA"/>
</dbReference>
<dbReference type="AlphaFoldDB" id="A0A830HT63"/>
<evidence type="ECO:0008006" key="4">
    <source>
        <dbReference type="Google" id="ProtNLM"/>
    </source>
</evidence>
<protein>
    <recommendedName>
        <fullName evidence="4">Fe2OG dioxygenase domain-containing protein</fullName>
    </recommendedName>
</protein>
<gene>
    <name evidence="2" type="ORF">PPROV_000890000</name>
</gene>
<name>A0A830HT63_9CHLO</name>
<dbReference type="OrthoDB" id="542426at2759"/>
<accession>A0A830HT63</accession>
<dbReference type="Proteomes" id="UP000660262">
    <property type="component" value="Unassembled WGS sequence"/>
</dbReference>
<evidence type="ECO:0000313" key="3">
    <source>
        <dbReference type="Proteomes" id="UP000660262"/>
    </source>
</evidence>
<evidence type="ECO:0000256" key="1">
    <source>
        <dbReference type="SAM" id="MobiDB-lite"/>
    </source>
</evidence>
<evidence type="ECO:0000313" key="2">
    <source>
        <dbReference type="EMBL" id="GHP10168.1"/>
    </source>
</evidence>
<proteinExistence type="predicted"/>